<gene>
    <name evidence="1" type="ORF">BV25DRAFT_1807721</name>
</gene>
<sequence length="347" mass="38192">MARGTPWAFELLIGTACRRSLCWLAFVGSPAANRTPYLILDCNRRIIGALVGRPREEDGRVEEERWDASMQRLAGLFKACRETYSDTFTKKQVKHRRGNFAAVSFGVSYGGGQTRPGNLAVTKAQAPMVLALRSSPDMKRVAGFGSEALAAYFPKPYDHMREAVDGLYARQPELERNFENSEYPTATANLGPDTVCDPHNDCTNFPGLACCITALGGFNPDLGGYFCMWDLGLKIRFPPASTILVSSAGVRHSNTPIQKGEERYSFTQYCPGGNLRWARHGYRPAYKLTPTERLRLDGGAGEGWAEQLARLSTWDSLAKDRAYLVEQEVRRAGLTSAGQAPAEAHAA</sequence>
<keyword evidence="2" id="KW-1185">Reference proteome</keyword>
<dbReference type="Proteomes" id="UP000814140">
    <property type="component" value="Unassembled WGS sequence"/>
</dbReference>
<reference evidence="1" key="2">
    <citation type="journal article" date="2022" name="New Phytol.">
        <title>Evolutionary transition to the ectomycorrhizal habit in the genomes of a hyperdiverse lineage of mushroom-forming fungi.</title>
        <authorList>
            <person name="Looney B."/>
            <person name="Miyauchi S."/>
            <person name="Morin E."/>
            <person name="Drula E."/>
            <person name="Courty P.E."/>
            <person name="Kohler A."/>
            <person name="Kuo A."/>
            <person name="LaButti K."/>
            <person name="Pangilinan J."/>
            <person name="Lipzen A."/>
            <person name="Riley R."/>
            <person name="Andreopoulos W."/>
            <person name="He G."/>
            <person name="Johnson J."/>
            <person name="Nolan M."/>
            <person name="Tritt A."/>
            <person name="Barry K.W."/>
            <person name="Grigoriev I.V."/>
            <person name="Nagy L.G."/>
            <person name="Hibbett D."/>
            <person name="Henrissat B."/>
            <person name="Matheny P.B."/>
            <person name="Labbe J."/>
            <person name="Martin F.M."/>
        </authorList>
    </citation>
    <scope>NUCLEOTIDE SEQUENCE</scope>
    <source>
        <strain evidence="1">HHB10654</strain>
    </source>
</reference>
<evidence type="ECO:0000313" key="1">
    <source>
        <dbReference type="EMBL" id="KAI0060327.1"/>
    </source>
</evidence>
<reference evidence="1" key="1">
    <citation type="submission" date="2021-03" db="EMBL/GenBank/DDBJ databases">
        <authorList>
            <consortium name="DOE Joint Genome Institute"/>
            <person name="Ahrendt S."/>
            <person name="Looney B.P."/>
            <person name="Miyauchi S."/>
            <person name="Morin E."/>
            <person name="Drula E."/>
            <person name="Courty P.E."/>
            <person name="Chicoki N."/>
            <person name="Fauchery L."/>
            <person name="Kohler A."/>
            <person name="Kuo A."/>
            <person name="Labutti K."/>
            <person name="Pangilinan J."/>
            <person name="Lipzen A."/>
            <person name="Riley R."/>
            <person name="Andreopoulos W."/>
            <person name="He G."/>
            <person name="Johnson J."/>
            <person name="Barry K.W."/>
            <person name="Grigoriev I.V."/>
            <person name="Nagy L."/>
            <person name="Hibbett D."/>
            <person name="Henrissat B."/>
            <person name="Matheny P.B."/>
            <person name="Labbe J."/>
            <person name="Martin F."/>
        </authorList>
    </citation>
    <scope>NUCLEOTIDE SEQUENCE</scope>
    <source>
        <strain evidence="1">HHB10654</strain>
    </source>
</reference>
<proteinExistence type="predicted"/>
<organism evidence="1 2">
    <name type="scientific">Artomyces pyxidatus</name>
    <dbReference type="NCBI Taxonomy" id="48021"/>
    <lineage>
        <taxon>Eukaryota</taxon>
        <taxon>Fungi</taxon>
        <taxon>Dikarya</taxon>
        <taxon>Basidiomycota</taxon>
        <taxon>Agaricomycotina</taxon>
        <taxon>Agaricomycetes</taxon>
        <taxon>Russulales</taxon>
        <taxon>Auriscalpiaceae</taxon>
        <taxon>Artomyces</taxon>
    </lineage>
</organism>
<comment type="caution">
    <text evidence="1">The sequence shown here is derived from an EMBL/GenBank/DDBJ whole genome shotgun (WGS) entry which is preliminary data.</text>
</comment>
<protein>
    <submittedName>
        <fullName evidence="1">Uncharacterized protein</fullName>
    </submittedName>
</protein>
<name>A0ACB8SVY4_9AGAM</name>
<dbReference type="EMBL" id="MU277220">
    <property type="protein sequence ID" value="KAI0060327.1"/>
    <property type="molecule type" value="Genomic_DNA"/>
</dbReference>
<evidence type="ECO:0000313" key="2">
    <source>
        <dbReference type="Proteomes" id="UP000814140"/>
    </source>
</evidence>
<accession>A0ACB8SVY4</accession>